<proteinExistence type="predicted"/>
<evidence type="ECO:0008006" key="4">
    <source>
        <dbReference type="Google" id="ProtNLM"/>
    </source>
</evidence>
<accession>B8IV94</accession>
<evidence type="ECO:0000313" key="2">
    <source>
        <dbReference type="EMBL" id="ACL63258.1"/>
    </source>
</evidence>
<protein>
    <recommendedName>
        <fullName evidence="4">Ketohydroxyglutarate aldolase</fullName>
    </recommendedName>
</protein>
<dbReference type="OrthoDB" id="8687895at2"/>
<dbReference type="EMBL" id="CP001349">
    <property type="protein sequence ID" value="ACL60945.1"/>
    <property type="molecule type" value="Genomic_DNA"/>
</dbReference>
<evidence type="ECO:0000313" key="3">
    <source>
        <dbReference type="Proteomes" id="UP000008207"/>
    </source>
</evidence>
<reference evidence="1 3" key="1">
    <citation type="submission" date="2009-01" db="EMBL/GenBank/DDBJ databases">
        <title>Complete sequence of chromosome of Methylobacterium nodulans ORS 2060.</title>
        <authorList>
            <consortium name="US DOE Joint Genome Institute"/>
            <person name="Lucas S."/>
            <person name="Copeland A."/>
            <person name="Lapidus A."/>
            <person name="Glavina del Rio T."/>
            <person name="Dalin E."/>
            <person name="Tice H."/>
            <person name="Bruce D."/>
            <person name="Goodwin L."/>
            <person name="Pitluck S."/>
            <person name="Sims D."/>
            <person name="Brettin T."/>
            <person name="Detter J.C."/>
            <person name="Han C."/>
            <person name="Larimer F."/>
            <person name="Land M."/>
            <person name="Hauser L."/>
            <person name="Kyrpides N."/>
            <person name="Ivanova N."/>
            <person name="Marx C.J."/>
            <person name="Richardson P."/>
        </authorList>
    </citation>
    <scope>NUCLEOTIDE SEQUENCE [LARGE SCALE GENOMIC DNA]</scope>
    <source>
        <strain evidence="3">LMG 21967 / CNCM I-2342 / ORS 2060</strain>
        <strain evidence="1">ORS 2060</strain>
    </source>
</reference>
<reference evidence="3" key="3">
    <citation type="submission" date="2009-01" db="EMBL/GenBank/DDBJ databases">
        <title>Complete sequence of plasmid 3 of Methylobacterium nodulans ORS 2060.</title>
        <authorList>
            <consortium name="US DOE Joint Genome Institute"/>
            <person name="Lucas S."/>
            <person name="Copeland A."/>
            <person name="Lapidus A."/>
            <person name="Glavina del Rio T."/>
            <person name="Dalin E."/>
            <person name="Tice H."/>
            <person name="Bruce D."/>
            <person name="Goodwin L."/>
            <person name="Pitluck S."/>
            <person name="Sims D."/>
            <person name="Brettin T."/>
            <person name="Detter J.C."/>
            <person name="Han C."/>
            <person name="Larimer F."/>
            <person name="Land M."/>
            <person name="Hauser L."/>
            <person name="Kyrpides N."/>
            <person name="Ivanova N."/>
            <person name="Marx C.J."/>
            <person name="Richardson P."/>
        </authorList>
    </citation>
    <scope>NUCLEOTIDE SEQUENCE [LARGE SCALE GENOMIC DNA]</scope>
    <source>
        <strain evidence="3">LMG 21967 / CNCM I-2342 / ORS 2060</strain>
        <plasmid evidence="3">Plasmid pMNOD03</plasmid>
    </source>
</reference>
<geneLocation type="plasmid" evidence="2 3">
    <name>pMNOD03</name>
</geneLocation>
<dbReference type="AlphaFoldDB" id="B8IV94"/>
<dbReference type="eggNOG" id="ENOG5033H69">
    <property type="taxonomic scope" value="Bacteria"/>
</dbReference>
<gene>
    <name evidence="1" type="ordered locus">Mnod_6123</name>
    <name evidence="2" type="ordered locus">Mnod_8802</name>
</gene>
<keyword evidence="2" id="KW-0614">Plasmid</keyword>
<dbReference type="EMBL" id="CP001352">
    <property type="protein sequence ID" value="ACL63258.1"/>
    <property type="molecule type" value="Genomic_DNA"/>
</dbReference>
<dbReference type="Proteomes" id="UP000008207">
    <property type="component" value="Plasmid pMNOD03"/>
</dbReference>
<keyword evidence="3" id="KW-1185">Reference proteome</keyword>
<evidence type="ECO:0000313" key="1">
    <source>
        <dbReference type="EMBL" id="ACL60945.1"/>
    </source>
</evidence>
<dbReference type="RefSeq" id="WP_012634277.1">
    <property type="nucleotide sequence ID" value="NC_011893.1"/>
</dbReference>
<dbReference type="HOGENOM" id="CLU_184449_1_0_5"/>
<dbReference type="KEGG" id="mno:Mnod_6123"/>
<organism evidence="1 3">
    <name type="scientific">Methylobacterium nodulans (strain LMG 21967 / CNCM I-2342 / ORS 2060)</name>
    <dbReference type="NCBI Taxonomy" id="460265"/>
    <lineage>
        <taxon>Bacteria</taxon>
        <taxon>Pseudomonadati</taxon>
        <taxon>Pseudomonadota</taxon>
        <taxon>Alphaproteobacteria</taxon>
        <taxon>Hyphomicrobiales</taxon>
        <taxon>Methylobacteriaceae</taxon>
        <taxon>Methylobacterium</taxon>
    </lineage>
</organism>
<reference evidence="2" key="2">
    <citation type="submission" date="2009-01" db="EMBL/GenBank/DDBJ databases">
        <title>Complete sequence of plamid3 of Methylobacterium nodulans ORS 2060.</title>
        <authorList>
            <consortium name="US DOE Joint Genome Institute"/>
            <person name="Lucas S."/>
            <person name="Copeland A."/>
            <person name="Lapidus A."/>
            <person name="Glavina del Rio T."/>
            <person name="Dalin E."/>
            <person name="Tice H."/>
            <person name="Bruce D."/>
            <person name="Goodwin L."/>
            <person name="Pitluck S."/>
            <person name="Sims D."/>
            <person name="Brettin T."/>
            <person name="Detter J.C."/>
            <person name="Han C."/>
            <person name="Larimer F."/>
            <person name="Land M."/>
            <person name="Hauser L."/>
            <person name="Kyrpides N."/>
            <person name="Ivanova N."/>
            <person name="Marx C.J."/>
            <person name="Richardson P."/>
        </authorList>
    </citation>
    <scope>NUCLEOTIDE SEQUENCE</scope>
    <source>
        <strain evidence="2">ORS 2060</strain>
        <plasmid evidence="2">pMNOD03</plasmid>
    </source>
</reference>
<name>B8IV94_METNO</name>
<sequence length="79" mass="8748">MTKVRLTLNISDSHMNKIATVATAAKQIGMKVEHKLDDLGVLTGVIDRDKLNLLRQVEGVSNVEEERNINIPPPDSDIQ</sequence>
<dbReference type="KEGG" id="mno:Mnod_8802"/>
<dbReference type="Proteomes" id="UP000008207">
    <property type="component" value="Chromosome"/>
</dbReference>